<dbReference type="InterPro" id="IPR043993">
    <property type="entry name" value="T4SS_pilin"/>
</dbReference>
<evidence type="ECO:0000313" key="4">
    <source>
        <dbReference type="Proteomes" id="UP000178977"/>
    </source>
</evidence>
<feature type="transmembrane region" description="Helical" evidence="1">
    <location>
        <begin position="84"/>
        <end position="104"/>
    </location>
</feature>
<dbReference type="EMBL" id="MHQT01000042">
    <property type="protein sequence ID" value="OHA08363.1"/>
    <property type="molecule type" value="Genomic_DNA"/>
</dbReference>
<gene>
    <name evidence="3" type="ORF">A3A44_03095</name>
</gene>
<dbReference type="AlphaFoldDB" id="A0A1G2L9Q0"/>
<accession>A0A1G2L9Q0</accession>
<protein>
    <submittedName>
        <fullName evidence="3">Uncharacterized protein</fullName>
    </submittedName>
</protein>
<dbReference type="STRING" id="1802281.A3A44_03095"/>
<reference evidence="3 4" key="1">
    <citation type="journal article" date="2016" name="Nat. Commun.">
        <title>Thousands of microbial genomes shed light on interconnected biogeochemical processes in an aquifer system.</title>
        <authorList>
            <person name="Anantharaman K."/>
            <person name="Brown C.T."/>
            <person name="Hug L.A."/>
            <person name="Sharon I."/>
            <person name="Castelle C.J."/>
            <person name="Probst A.J."/>
            <person name="Thomas B.C."/>
            <person name="Singh A."/>
            <person name="Wilkins M.J."/>
            <person name="Karaoz U."/>
            <person name="Brodie E.L."/>
            <person name="Williams K.H."/>
            <person name="Hubbard S.S."/>
            <person name="Banfield J.F."/>
        </authorList>
    </citation>
    <scope>NUCLEOTIDE SEQUENCE [LARGE SCALE GENOMIC DNA]</scope>
</reference>
<proteinExistence type="predicted"/>
<keyword evidence="1" id="KW-0472">Membrane</keyword>
<feature type="chain" id="PRO_5009583529" evidence="2">
    <location>
        <begin position="19"/>
        <end position="129"/>
    </location>
</feature>
<sequence>MLLVAALVVACIPLATYAATTGTAAAAIPPPDPGTQVDNFLSSLYFWFLGFAGISALFGIVYGGVLYMFSGASLGSVENAKKQIWNAIFGIILAAAGVLLLYNINPDLVTHGFDINAVIDGVCGARCAP</sequence>
<keyword evidence="1" id="KW-0812">Transmembrane</keyword>
<feature type="signal peptide" evidence="2">
    <location>
        <begin position="1"/>
        <end position="18"/>
    </location>
</feature>
<name>A0A1G2L9Q0_9BACT</name>
<evidence type="ECO:0000313" key="3">
    <source>
        <dbReference type="EMBL" id="OHA08363.1"/>
    </source>
</evidence>
<dbReference type="Proteomes" id="UP000178977">
    <property type="component" value="Unassembled WGS sequence"/>
</dbReference>
<comment type="caution">
    <text evidence="3">The sequence shown here is derived from an EMBL/GenBank/DDBJ whole genome shotgun (WGS) entry which is preliminary data.</text>
</comment>
<feature type="transmembrane region" description="Helical" evidence="1">
    <location>
        <begin position="45"/>
        <end position="72"/>
    </location>
</feature>
<dbReference type="Pfam" id="PF18895">
    <property type="entry name" value="T4SS_pilin"/>
    <property type="match status" value="1"/>
</dbReference>
<evidence type="ECO:0000256" key="1">
    <source>
        <dbReference type="SAM" id="Phobius"/>
    </source>
</evidence>
<organism evidence="3 4">
    <name type="scientific">Candidatus Sungbacteria bacterium RIFCSPLOWO2_01_FULL_60_25</name>
    <dbReference type="NCBI Taxonomy" id="1802281"/>
    <lineage>
        <taxon>Bacteria</taxon>
        <taxon>Candidatus Sungiibacteriota</taxon>
    </lineage>
</organism>
<keyword evidence="1" id="KW-1133">Transmembrane helix</keyword>
<keyword evidence="2" id="KW-0732">Signal</keyword>
<evidence type="ECO:0000256" key="2">
    <source>
        <dbReference type="SAM" id="SignalP"/>
    </source>
</evidence>